<proteinExistence type="inferred from homology"/>
<dbReference type="OrthoDB" id="5970083at2759"/>
<keyword evidence="7" id="KW-0809">Transit peptide</keyword>
<dbReference type="PANTHER" id="PTHR28021:SF1">
    <property type="entry name" value="PRESEQUENCE TRANSLOCATED-ASSOCIATED MOTOR SUBUNIT PAM17, MITOCHONDRIAL"/>
    <property type="match status" value="1"/>
</dbReference>
<comment type="subunit">
    <text evidence="12">Component of the PAM complex.</text>
</comment>
<dbReference type="EMBL" id="MVGC01000008">
    <property type="protein sequence ID" value="RJE27150.1"/>
    <property type="molecule type" value="Genomic_DNA"/>
</dbReference>
<evidence type="ECO:0000313" key="14">
    <source>
        <dbReference type="Proteomes" id="UP000266188"/>
    </source>
</evidence>
<evidence type="ECO:0000256" key="8">
    <source>
        <dbReference type="ARBA" id="ARBA00022989"/>
    </source>
</evidence>
<keyword evidence="5 12" id="KW-0999">Mitochondrion inner membrane</keyword>
<dbReference type="GO" id="GO:0001405">
    <property type="term" value="C:PAM complex, Tim23 associated import motor"/>
    <property type="evidence" value="ECO:0007669"/>
    <property type="project" value="UniProtKB-UniRule"/>
</dbReference>
<evidence type="ECO:0000256" key="2">
    <source>
        <dbReference type="ARBA" id="ARBA00006837"/>
    </source>
</evidence>
<organism evidence="13 14">
    <name type="scientific">Aspergillus sclerotialis</name>
    <dbReference type="NCBI Taxonomy" id="2070753"/>
    <lineage>
        <taxon>Eukaryota</taxon>
        <taxon>Fungi</taxon>
        <taxon>Dikarya</taxon>
        <taxon>Ascomycota</taxon>
        <taxon>Pezizomycotina</taxon>
        <taxon>Eurotiomycetes</taxon>
        <taxon>Eurotiomycetidae</taxon>
        <taxon>Eurotiales</taxon>
        <taxon>Aspergillaceae</taxon>
        <taxon>Aspergillus</taxon>
        <taxon>Aspergillus subgen. Polypaecilum</taxon>
    </lineage>
</organism>
<dbReference type="InterPro" id="IPR013875">
    <property type="entry name" value="Pam17"/>
</dbReference>
<comment type="function">
    <text evidence="12">Component of the PAM complex, a complex required for the translocation of transit peptide-containing proteins from the inner membrane into the mitochondrial matrix in an ATP-dependent manner.</text>
</comment>
<dbReference type="PANTHER" id="PTHR28021">
    <property type="entry name" value="PRESEQUENCE TRANSLOCATED-ASSOCIATED MOTOR SUBUNIT PAM17, MITOCHONDRIAL"/>
    <property type="match status" value="1"/>
</dbReference>
<evidence type="ECO:0000256" key="12">
    <source>
        <dbReference type="RuleBase" id="RU367146"/>
    </source>
</evidence>
<evidence type="ECO:0000256" key="5">
    <source>
        <dbReference type="ARBA" id="ARBA00022792"/>
    </source>
</evidence>
<evidence type="ECO:0000256" key="9">
    <source>
        <dbReference type="ARBA" id="ARBA00023010"/>
    </source>
</evidence>
<keyword evidence="8 12" id="KW-1133">Transmembrane helix</keyword>
<evidence type="ECO:0000256" key="6">
    <source>
        <dbReference type="ARBA" id="ARBA00022927"/>
    </source>
</evidence>
<evidence type="ECO:0000256" key="3">
    <source>
        <dbReference type="ARBA" id="ARBA00022448"/>
    </source>
</evidence>
<evidence type="ECO:0000256" key="7">
    <source>
        <dbReference type="ARBA" id="ARBA00022946"/>
    </source>
</evidence>
<comment type="subcellular location">
    <subcellularLocation>
        <location evidence="1 12">Mitochondrion inner membrane</location>
        <topology evidence="1 12">Multi-pass membrane protein</topology>
    </subcellularLocation>
</comment>
<feature type="transmembrane region" description="Helical" evidence="12">
    <location>
        <begin position="155"/>
        <end position="182"/>
    </location>
</feature>
<keyword evidence="4 12" id="KW-0812">Transmembrane</keyword>
<keyword evidence="10 12" id="KW-0496">Mitochondrion</keyword>
<keyword evidence="6 12" id="KW-0653">Protein transport</keyword>
<dbReference type="STRING" id="2070753.A0A3A2ZWT2"/>
<feature type="transmembrane region" description="Helical" evidence="12">
    <location>
        <begin position="114"/>
        <end position="135"/>
    </location>
</feature>
<comment type="caution">
    <text evidence="13">The sequence shown here is derived from an EMBL/GenBank/DDBJ whole genome shotgun (WGS) entry which is preliminary data.</text>
</comment>
<sequence length="249" mass="27634">MQVASICTPMRTVVLGSRLSSPLGPFARTTSTSFYQPTAIKQHACLSSFVAKRVNGVPSRSQTLFRPQAKISFSPILRNTSVRSNSTAAAASRNGDAPLDWNSFFRLRASRRRYNLGSSIVTAMATTVLGVQFMATQDLEKLGVQVMGLDPFVVLGLATAASGAAGWLIGPFVGNAVWGLIYRRHKISFNIKEKEFYNRIKKYRVDPSSNSIGNPVPDYYGEKIGSVQGYRRWLKDQRAFNRKRRNFIA</sequence>
<dbReference type="GO" id="GO:0030150">
    <property type="term" value="P:protein import into mitochondrial matrix"/>
    <property type="evidence" value="ECO:0007669"/>
    <property type="project" value="UniProtKB-UniRule"/>
</dbReference>
<dbReference type="Proteomes" id="UP000266188">
    <property type="component" value="Unassembled WGS sequence"/>
</dbReference>
<dbReference type="AlphaFoldDB" id="A0A3A2ZWT2"/>
<reference evidence="14" key="1">
    <citation type="submission" date="2017-02" db="EMBL/GenBank/DDBJ databases">
        <authorList>
            <person name="Tafer H."/>
            <person name="Lopandic K."/>
        </authorList>
    </citation>
    <scope>NUCLEOTIDE SEQUENCE [LARGE SCALE GENOMIC DNA]</scope>
    <source>
        <strain evidence="14">CBS 366.77</strain>
    </source>
</reference>
<keyword evidence="11 12" id="KW-0472">Membrane</keyword>
<evidence type="ECO:0000256" key="1">
    <source>
        <dbReference type="ARBA" id="ARBA00004448"/>
    </source>
</evidence>
<accession>A0A3A2ZWT2</accession>
<evidence type="ECO:0000256" key="4">
    <source>
        <dbReference type="ARBA" id="ARBA00022692"/>
    </source>
</evidence>
<evidence type="ECO:0000256" key="10">
    <source>
        <dbReference type="ARBA" id="ARBA00023128"/>
    </source>
</evidence>
<comment type="similarity">
    <text evidence="2 12">Belongs to the PAM17 family.</text>
</comment>
<protein>
    <recommendedName>
        <fullName evidence="12">Presequence translocated-associated motor subunit PAM17</fullName>
    </recommendedName>
</protein>
<gene>
    <name evidence="13" type="ORF">PHISCL_00503</name>
</gene>
<dbReference type="Pfam" id="PF08566">
    <property type="entry name" value="Pam17"/>
    <property type="match status" value="1"/>
</dbReference>
<evidence type="ECO:0000313" key="13">
    <source>
        <dbReference type="EMBL" id="RJE27150.1"/>
    </source>
</evidence>
<keyword evidence="9 12" id="KW-0811">Translocation</keyword>
<keyword evidence="14" id="KW-1185">Reference proteome</keyword>
<evidence type="ECO:0000256" key="11">
    <source>
        <dbReference type="ARBA" id="ARBA00023136"/>
    </source>
</evidence>
<keyword evidence="3 12" id="KW-0813">Transport</keyword>
<name>A0A3A2ZWT2_9EURO</name>